<evidence type="ECO:0000256" key="1">
    <source>
        <dbReference type="ARBA" id="ARBA00006484"/>
    </source>
</evidence>
<evidence type="ECO:0000313" key="4">
    <source>
        <dbReference type="Proteomes" id="UP000182521"/>
    </source>
</evidence>
<dbReference type="STRING" id="1542390.KX01_332"/>
<dbReference type="PANTHER" id="PTHR43477">
    <property type="entry name" value="DIHYDROANTICAPSIN 7-DEHYDROGENASE"/>
    <property type="match status" value="1"/>
</dbReference>
<dbReference type="RefSeq" id="WP_071663341.1">
    <property type="nucleotide sequence ID" value="NZ_CP009654.1"/>
</dbReference>
<dbReference type="Pfam" id="PF13561">
    <property type="entry name" value="adh_short_C2"/>
    <property type="match status" value="1"/>
</dbReference>
<dbReference type="OrthoDB" id="9786435at2"/>
<dbReference type="PANTHER" id="PTHR43477:SF1">
    <property type="entry name" value="DIHYDROANTICAPSIN 7-DEHYDROGENASE"/>
    <property type="match status" value="1"/>
</dbReference>
<evidence type="ECO:0000256" key="2">
    <source>
        <dbReference type="ARBA" id="ARBA00023002"/>
    </source>
</evidence>
<name>A0A1J0KVM9_9GAMM</name>
<keyword evidence="4" id="KW-1185">Reference proteome</keyword>
<dbReference type="Proteomes" id="UP000182521">
    <property type="component" value="Chromosome"/>
</dbReference>
<dbReference type="EMBL" id="CP009654">
    <property type="protein sequence ID" value="APC97809.1"/>
    <property type="molecule type" value="Genomic_DNA"/>
</dbReference>
<dbReference type="GO" id="GO:0016491">
    <property type="term" value="F:oxidoreductase activity"/>
    <property type="evidence" value="ECO:0007669"/>
    <property type="project" value="UniProtKB-KW"/>
</dbReference>
<sequence length="239" mass="26374">MKNYIISGGSTGIGREVIKELSQKGYKIINLDINPPAEMLKNEDYIEVDLSNYKMIDKYIPLDRNYEGIFLNVGIHRAGSIFTQTLEEIEKLINTNLLSNISIIKALENNLNKGASIVFNGSDQCFVGKYNSFAYGLTKGAIAQITKSLALDLSSQGIRVNTVCPGTTDTPLYRQAIDKYSKESRIPLEIVEKEEATEFPIGRIANAKEIAKVVLFLLSDDSSYMTGSLIPVDGGYTAK</sequence>
<evidence type="ECO:0000313" key="3">
    <source>
        <dbReference type="EMBL" id="APC97809.1"/>
    </source>
</evidence>
<gene>
    <name evidence="3" type="ORF">KX01_332</name>
</gene>
<dbReference type="KEGG" id="frc:KX01_332"/>
<reference evidence="4" key="1">
    <citation type="submission" date="2014-10" db="EMBL/GenBank/DDBJ databases">
        <authorList>
            <person name="Kuske C.R."/>
            <person name="Challacombe J.F."/>
            <person name="Daligault H.E."/>
            <person name="Davenport K.W."/>
            <person name="Johnson S.L."/>
            <person name="Siddaramappa S."/>
            <person name="Petersen J.M."/>
        </authorList>
    </citation>
    <scope>NUCLEOTIDE SEQUENCE [LARGE SCALE GENOMIC DNA]</scope>
    <source>
        <strain evidence="4">CA97-1460</strain>
    </source>
</reference>
<dbReference type="InterPro" id="IPR036291">
    <property type="entry name" value="NAD(P)-bd_dom_sf"/>
</dbReference>
<comment type="similarity">
    <text evidence="1">Belongs to the short-chain dehydrogenases/reductases (SDR) family.</text>
</comment>
<accession>A0A1J0KVM9</accession>
<protein>
    <submittedName>
        <fullName evidence="3">Short chain dehydrogenase family protein</fullName>
    </submittedName>
</protein>
<dbReference type="Gene3D" id="3.40.50.720">
    <property type="entry name" value="NAD(P)-binding Rossmann-like Domain"/>
    <property type="match status" value="1"/>
</dbReference>
<keyword evidence="2" id="KW-0560">Oxidoreductase</keyword>
<organism evidence="3 4">
    <name type="scientific">Francisella frigiditurris</name>
    <dbReference type="NCBI Taxonomy" id="1542390"/>
    <lineage>
        <taxon>Bacteria</taxon>
        <taxon>Pseudomonadati</taxon>
        <taxon>Pseudomonadota</taxon>
        <taxon>Gammaproteobacteria</taxon>
        <taxon>Thiotrichales</taxon>
        <taxon>Francisellaceae</taxon>
        <taxon>Francisella</taxon>
    </lineage>
</organism>
<dbReference type="AlphaFoldDB" id="A0A1J0KVM9"/>
<dbReference type="InterPro" id="IPR002347">
    <property type="entry name" value="SDR_fam"/>
</dbReference>
<dbReference type="SUPFAM" id="SSF51735">
    <property type="entry name" value="NAD(P)-binding Rossmann-fold domains"/>
    <property type="match status" value="1"/>
</dbReference>
<dbReference type="CDD" id="cd05233">
    <property type="entry name" value="SDR_c"/>
    <property type="match status" value="1"/>
</dbReference>
<dbReference type="InterPro" id="IPR051122">
    <property type="entry name" value="SDR_DHRS6-like"/>
</dbReference>
<proteinExistence type="inferred from homology"/>
<dbReference type="PRINTS" id="PR00081">
    <property type="entry name" value="GDHRDH"/>
</dbReference>